<evidence type="ECO:0000256" key="4">
    <source>
        <dbReference type="ARBA" id="ARBA00047761"/>
    </source>
</evidence>
<dbReference type="FunFam" id="3.90.190.10:FF:000150">
    <property type="entry name" value="Uncharacterized protein"/>
    <property type="match status" value="1"/>
</dbReference>
<dbReference type="STRING" id="5888.A0BKS8"/>
<evidence type="ECO:0000256" key="2">
    <source>
        <dbReference type="ARBA" id="ARBA00022801"/>
    </source>
</evidence>
<dbReference type="GO" id="GO:0043409">
    <property type="term" value="P:negative regulation of MAPK cascade"/>
    <property type="evidence" value="ECO:0000318"/>
    <property type="project" value="GO_Central"/>
</dbReference>
<comment type="catalytic activity">
    <reaction evidence="4">
        <text>O-phospho-L-seryl-[protein] + H2O = L-seryl-[protein] + phosphate</text>
        <dbReference type="Rhea" id="RHEA:20629"/>
        <dbReference type="Rhea" id="RHEA-COMP:9863"/>
        <dbReference type="Rhea" id="RHEA-COMP:11604"/>
        <dbReference type="ChEBI" id="CHEBI:15377"/>
        <dbReference type="ChEBI" id="CHEBI:29999"/>
        <dbReference type="ChEBI" id="CHEBI:43474"/>
        <dbReference type="ChEBI" id="CHEBI:83421"/>
        <dbReference type="EC" id="3.1.3.16"/>
    </reaction>
</comment>
<dbReference type="InParanoid" id="A0BKS8"/>
<dbReference type="GO" id="GO:0008330">
    <property type="term" value="F:protein tyrosine/threonine phosphatase activity"/>
    <property type="evidence" value="ECO:0000318"/>
    <property type="project" value="GO_Central"/>
</dbReference>
<dbReference type="HOGENOM" id="CLU_910485_0_0_1"/>
<dbReference type="OMA" id="CETVQLI"/>
<evidence type="ECO:0000256" key="5">
    <source>
        <dbReference type="ARBA" id="ARBA00048336"/>
    </source>
</evidence>
<sequence length="365" mass="42232">MKWIVTNQVRYHIKNLKTYSLIERCRIMLFIDYLFAFQLLCCFDYCNLRNNYLFVNLTMSKWLDMSLTCTQISFKSQQPVSYSPMNCVFEHDGHKLYLGNINAANDSTYLRKHDVGAVLSVIDTSDIKLEKSVIHLWIAAEDCETVQLIRYFDQASNFIQDNLRHTNILVHCYAGISRSSSLIIAYLLKYQGYTLKEALSKLKCQRPQVDPNNGFLEQLKQYEEKLKSSKTQQSSSLNKSASKFISLSSSVEKQNSIPKGRQNVSNFNIYSNLNPQVTKTNIRNLQLKTITVPKAKQSFLEKSCSPSNISTQNSCQGKSFFSNGKHEDPWKQYQKIKNQETVWNKQILGMKNIYSNHSRQHSLNM</sequence>
<dbReference type="PANTHER" id="PTHR45948:SF2">
    <property type="entry name" value="DUAL SPECIFICITY PROTEIN PHOSPHATASE"/>
    <property type="match status" value="1"/>
</dbReference>
<comment type="similarity">
    <text evidence="1">Belongs to the protein-tyrosine phosphatase family. Non-receptor class dual specificity subfamily.</text>
</comment>
<evidence type="ECO:0000259" key="7">
    <source>
        <dbReference type="PROSITE" id="PS50056"/>
    </source>
</evidence>
<dbReference type="GO" id="GO:0005737">
    <property type="term" value="C:cytoplasm"/>
    <property type="evidence" value="ECO:0000318"/>
    <property type="project" value="GO_Central"/>
</dbReference>
<proteinExistence type="inferred from homology"/>
<evidence type="ECO:0000259" key="6">
    <source>
        <dbReference type="PROSITE" id="PS50054"/>
    </source>
</evidence>
<dbReference type="InterPro" id="IPR000340">
    <property type="entry name" value="Dual-sp_phosphatase_cat-dom"/>
</dbReference>
<dbReference type="PROSITE" id="PS50054">
    <property type="entry name" value="TYR_PHOSPHATASE_DUAL"/>
    <property type="match status" value="1"/>
</dbReference>
<reference evidence="8 9" key="1">
    <citation type="journal article" date="2006" name="Nature">
        <title>Global trends of whole-genome duplications revealed by the ciliate Paramecium tetraurelia.</title>
        <authorList>
            <consortium name="Genoscope"/>
            <person name="Aury J.-M."/>
            <person name="Jaillon O."/>
            <person name="Duret L."/>
            <person name="Noel B."/>
            <person name="Jubin C."/>
            <person name="Porcel B.M."/>
            <person name="Segurens B."/>
            <person name="Daubin V."/>
            <person name="Anthouard V."/>
            <person name="Aiach N."/>
            <person name="Arnaiz O."/>
            <person name="Billaut A."/>
            <person name="Beisson J."/>
            <person name="Blanc I."/>
            <person name="Bouhouche K."/>
            <person name="Camara F."/>
            <person name="Duharcourt S."/>
            <person name="Guigo R."/>
            <person name="Gogendeau D."/>
            <person name="Katinka M."/>
            <person name="Keller A.-M."/>
            <person name="Kissmehl R."/>
            <person name="Klotz C."/>
            <person name="Koll F."/>
            <person name="Le Moue A."/>
            <person name="Lepere C."/>
            <person name="Malinsky S."/>
            <person name="Nowacki M."/>
            <person name="Nowak J.K."/>
            <person name="Plattner H."/>
            <person name="Poulain J."/>
            <person name="Ruiz F."/>
            <person name="Serrano V."/>
            <person name="Zagulski M."/>
            <person name="Dessen P."/>
            <person name="Betermier M."/>
            <person name="Weissenbach J."/>
            <person name="Scarpelli C."/>
            <person name="Schachter V."/>
            <person name="Sperling L."/>
            <person name="Meyer E."/>
            <person name="Cohen J."/>
            <person name="Wincker P."/>
        </authorList>
    </citation>
    <scope>NUCLEOTIDE SEQUENCE [LARGE SCALE GENOMIC DNA]</scope>
    <source>
        <strain evidence="8 9">Stock d4-2</strain>
    </source>
</reference>
<dbReference type="KEGG" id="ptm:GSPATT00029776001"/>
<dbReference type="PROSITE" id="PS00383">
    <property type="entry name" value="TYR_PHOSPHATASE_1"/>
    <property type="match status" value="1"/>
</dbReference>
<dbReference type="InterPro" id="IPR029021">
    <property type="entry name" value="Prot-tyrosine_phosphatase-like"/>
</dbReference>
<evidence type="ECO:0000256" key="1">
    <source>
        <dbReference type="ARBA" id="ARBA00008601"/>
    </source>
</evidence>
<evidence type="ECO:0000313" key="9">
    <source>
        <dbReference type="Proteomes" id="UP000000600"/>
    </source>
</evidence>
<keyword evidence="9" id="KW-1185">Reference proteome</keyword>
<keyword evidence="2" id="KW-0378">Hydrolase</keyword>
<dbReference type="Pfam" id="PF00782">
    <property type="entry name" value="DSPc"/>
    <property type="match status" value="1"/>
</dbReference>
<accession>A0BKS8</accession>
<dbReference type="GeneID" id="5012327"/>
<dbReference type="InterPro" id="IPR020422">
    <property type="entry name" value="TYR_PHOSPHATASE_DUAL_dom"/>
</dbReference>
<dbReference type="GO" id="GO:0004722">
    <property type="term" value="F:protein serine/threonine phosphatase activity"/>
    <property type="evidence" value="ECO:0007669"/>
    <property type="project" value="UniProtKB-EC"/>
</dbReference>
<organism evidence="8 9">
    <name type="scientific">Paramecium tetraurelia</name>
    <dbReference type="NCBI Taxonomy" id="5888"/>
    <lineage>
        <taxon>Eukaryota</taxon>
        <taxon>Sar</taxon>
        <taxon>Alveolata</taxon>
        <taxon>Ciliophora</taxon>
        <taxon>Intramacronucleata</taxon>
        <taxon>Oligohymenophorea</taxon>
        <taxon>Peniculida</taxon>
        <taxon>Parameciidae</taxon>
        <taxon>Paramecium</taxon>
    </lineage>
</organism>
<dbReference type="SUPFAM" id="SSF52799">
    <property type="entry name" value="(Phosphotyrosine protein) phosphatases II"/>
    <property type="match status" value="1"/>
</dbReference>
<dbReference type="OrthoDB" id="10252009at2759"/>
<dbReference type="PANTHER" id="PTHR45948">
    <property type="entry name" value="DUAL SPECIFICITY PROTEIN PHOSPHATASE DDB_G0269404-RELATED"/>
    <property type="match status" value="1"/>
</dbReference>
<feature type="domain" description="Tyrosine-protein phosphatase" evidence="6">
    <location>
        <begin position="86"/>
        <end position="228"/>
    </location>
</feature>
<dbReference type="GO" id="GO:0033550">
    <property type="term" value="F:MAP kinase tyrosine phosphatase activity"/>
    <property type="evidence" value="ECO:0000318"/>
    <property type="project" value="GO_Central"/>
</dbReference>
<name>A0BKS8_PARTE</name>
<keyword evidence="3" id="KW-0904">Protein phosphatase</keyword>
<evidence type="ECO:0008006" key="10">
    <source>
        <dbReference type="Google" id="ProtNLM"/>
    </source>
</evidence>
<dbReference type="SMART" id="SM00195">
    <property type="entry name" value="DSPc"/>
    <property type="match status" value="1"/>
</dbReference>
<feature type="domain" description="Tyrosine specific protein phosphatases" evidence="7">
    <location>
        <begin position="143"/>
        <end position="207"/>
    </location>
</feature>
<evidence type="ECO:0000256" key="3">
    <source>
        <dbReference type="ARBA" id="ARBA00022912"/>
    </source>
</evidence>
<comment type="catalytic activity">
    <reaction evidence="5">
        <text>O-phospho-L-threonyl-[protein] + H2O = L-threonyl-[protein] + phosphate</text>
        <dbReference type="Rhea" id="RHEA:47004"/>
        <dbReference type="Rhea" id="RHEA-COMP:11060"/>
        <dbReference type="Rhea" id="RHEA-COMP:11605"/>
        <dbReference type="ChEBI" id="CHEBI:15377"/>
        <dbReference type="ChEBI" id="CHEBI:30013"/>
        <dbReference type="ChEBI" id="CHEBI:43474"/>
        <dbReference type="ChEBI" id="CHEBI:61977"/>
        <dbReference type="EC" id="3.1.3.16"/>
    </reaction>
</comment>
<dbReference type="eggNOG" id="KOG1718">
    <property type="taxonomic scope" value="Eukaryota"/>
</dbReference>
<dbReference type="Proteomes" id="UP000000600">
    <property type="component" value="Unassembled WGS sequence"/>
</dbReference>
<protein>
    <recommendedName>
        <fullName evidence="10">Protein-tyrosine-phosphatase</fullName>
    </recommendedName>
</protein>
<dbReference type="PROSITE" id="PS50056">
    <property type="entry name" value="TYR_PHOSPHATASE_2"/>
    <property type="match status" value="1"/>
</dbReference>
<dbReference type="GO" id="GO:0007165">
    <property type="term" value="P:signal transduction"/>
    <property type="evidence" value="ECO:0000318"/>
    <property type="project" value="GO_Central"/>
</dbReference>
<dbReference type="CDD" id="cd14498">
    <property type="entry name" value="DSP"/>
    <property type="match status" value="1"/>
</dbReference>
<evidence type="ECO:0000313" key="8">
    <source>
        <dbReference type="EMBL" id="CAK59145.1"/>
    </source>
</evidence>
<gene>
    <name evidence="8" type="ORF">GSPATT00029776001</name>
</gene>
<dbReference type="EMBL" id="CT868000">
    <property type="protein sequence ID" value="CAK59145.1"/>
    <property type="molecule type" value="Genomic_DNA"/>
</dbReference>
<dbReference type="InterPro" id="IPR016130">
    <property type="entry name" value="Tyr_Pase_AS"/>
</dbReference>
<dbReference type="RefSeq" id="XP_001426543.1">
    <property type="nucleotide sequence ID" value="XM_001426506.1"/>
</dbReference>
<dbReference type="GO" id="GO:0017017">
    <property type="term" value="F:MAP kinase tyrosine/serine/threonine phosphatase activity"/>
    <property type="evidence" value="ECO:0000318"/>
    <property type="project" value="GO_Central"/>
</dbReference>
<dbReference type="AlphaFoldDB" id="A0BKS8"/>
<dbReference type="InterPro" id="IPR000387">
    <property type="entry name" value="Tyr_Pase_dom"/>
</dbReference>
<dbReference type="Gene3D" id="3.90.190.10">
    <property type="entry name" value="Protein tyrosine phosphatase superfamily"/>
    <property type="match status" value="1"/>
</dbReference>